<sequence length="94" mass="11254">MCQNNCNTKREKGRHLSYEDRVKIEHLYNQQDKRESHHLVLEKDSYSINDAYKKSANMNYYNNRYRHGCLNDMPPARFYEMAKAEKIVVEPVLA</sequence>
<protein>
    <submittedName>
        <fullName evidence="1">Uncharacterized protein</fullName>
    </submittedName>
</protein>
<dbReference type="Proteomes" id="UP000190625">
    <property type="component" value="Unassembled WGS sequence"/>
</dbReference>
<organism evidence="1 2">
    <name type="scientific">Selenihalanaerobacter shriftii</name>
    <dbReference type="NCBI Taxonomy" id="142842"/>
    <lineage>
        <taxon>Bacteria</taxon>
        <taxon>Bacillati</taxon>
        <taxon>Bacillota</taxon>
        <taxon>Clostridia</taxon>
        <taxon>Halanaerobiales</taxon>
        <taxon>Halobacteroidaceae</taxon>
        <taxon>Selenihalanaerobacter</taxon>
    </lineage>
</organism>
<keyword evidence="2" id="KW-1185">Reference proteome</keyword>
<accession>A0A1T4JKF5</accession>
<evidence type="ECO:0000313" key="2">
    <source>
        <dbReference type="Proteomes" id="UP000190625"/>
    </source>
</evidence>
<gene>
    <name evidence="1" type="ORF">SAMN02745118_00081</name>
</gene>
<proteinExistence type="predicted"/>
<reference evidence="2" key="1">
    <citation type="submission" date="2017-02" db="EMBL/GenBank/DDBJ databases">
        <authorList>
            <person name="Varghese N."/>
            <person name="Submissions S."/>
        </authorList>
    </citation>
    <scope>NUCLEOTIDE SEQUENCE [LARGE SCALE GENOMIC DNA]</scope>
    <source>
        <strain evidence="2">ATCC BAA-73</strain>
    </source>
</reference>
<dbReference type="EMBL" id="FUWM01000003">
    <property type="protein sequence ID" value="SJZ30547.1"/>
    <property type="molecule type" value="Genomic_DNA"/>
</dbReference>
<dbReference type="STRING" id="142842.SAMN02745118_00081"/>
<evidence type="ECO:0000313" key="1">
    <source>
        <dbReference type="EMBL" id="SJZ30547.1"/>
    </source>
</evidence>
<dbReference type="OrthoDB" id="9813957at2"/>
<name>A0A1T4JKF5_9FIRM</name>
<dbReference type="AlphaFoldDB" id="A0A1T4JKF5"/>